<keyword evidence="26" id="KW-1185">Reference proteome</keyword>
<dbReference type="FunFam" id="1.10.1240.10:FF:000001">
    <property type="entry name" value="Methionine synthase"/>
    <property type="match status" value="1"/>
</dbReference>
<dbReference type="InterPro" id="IPR000489">
    <property type="entry name" value="Pterin-binding_dom"/>
</dbReference>
<dbReference type="InterPro" id="IPR011005">
    <property type="entry name" value="Dihydropteroate_synth-like_sf"/>
</dbReference>
<dbReference type="NCBIfam" id="NF007024">
    <property type="entry name" value="PRK09490.1"/>
    <property type="match status" value="1"/>
</dbReference>
<comment type="cofactor">
    <cofactor evidence="2 16 17">
        <name>methylcob(III)alamin</name>
        <dbReference type="ChEBI" id="CHEBI:28115"/>
    </cofactor>
</comment>
<evidence type="ECO:0000259" key="22">
    <source>
        <dbReference type="PROSITE" id="PS50974"/>
    </source>
</evidence>
<dbReference type="InterPro" id="IPR003759">
    <property type="entry name" value="Cbl-bd_cap"/>
</dbReference>
<evidence type="ECO:0000256" key="16">
    <source>
        <dbReference type="PIRNR" id="PIRNR000381"/>
    </source>
</evidence>
<evidence type="ECO:0000259" key="20">
    <source>
        <dbReference type="PROSITE" id="PS50970"/>
    </source>
</evidence>
<evidence type="ECO:0000256" key="18">
    <source>
        <dbReference type="PIRSR" id="PIRSR000381-2"/>
    </source>
</evidence>
<dbReference type="GO" id="GO:0031419">
    <property type="term" value="F:cobalamin binding"/>
    <property type="evidence" value="ECO:0007669"/>
    <property type="project" value="UniProtKB-UniRule"/>
</dbReference>
<dbReference type="InterPro" id="IPR036724">
    <property type="entry name" value="Cobalamin-bd_sf"/>
</dbReference>
<dbReference type="InterPro" id="IPR050554">
    <property type="entry name" value="Met_Synthase/Corrinoid"/>
</dbReference>
<feature type="domain" description="AdoMet activation" evidence="22">
    <location>
        <begin position="927"/>
        <end position="1264"/>
    </location>
</feature>
<dbReference type="SUPFAM" id="SSF56507">
    <property type="entry name" value="Methionine synthase activation domain-like"/>
    <property type="match status" value="1"/>
</dbReference>
<dbReference type="EMBL" id="CCKQ01000405">
    <property type="protein sequence ID" value="CDW71477.1"/>
    <property type="molecule type" value="Genomic_DNA"/>
</dbReference>
<dbReference type="Pfam" id="PF02607">
    <property type="entry name" value="B12-binding_2"/>
    <property type="match status" value="1"/>
</dbReference>
<keyword evidence="10 16" id="KW-0949">S-adenosyl-L-methionine</keyword>
<feature type="binding site" evidence="17 19">
    <location>
        <position position="259"/>
    </location>
    <ligand>
        <name>Zn(2+)</name>
        <dbReference type="ChEBI" id="CHEBI:29105"/>
    </ligand>
</feature>
<evidence type="ECO:0000313" key="25">
    <source>
        <dbReference type="EMBL" id="CDW71477.1"/>
    </source>
</evidence>
<evidence type="ECO:0000313" key="26">
    <source>
        <dbReference type="Proteomes" id="UP000039865"/>
    </source>
</evidence>
<dbReference type="InterPro" id="IPR036589">
    <property type="entry name" value="HCY_dom_sf"/>
</dbReference>
<dbReference type="FunFam" id="3.40.50.280:FF:000001">
    <property type="entry name" value="Methionine synthase"/>
    <property type="match status" value="1"/>
</dbReference>
<dbReference type="InterPro" id="IPR003726">
    <property type="entry name" value="HCY_dom"/>
</dbReference>
<evidence type="ECO:0000256" key="5">
    <source>
        <dbReference type="ARBA" id="ARBA00012032"/>
    </source>
</evidence>
<comment type="domain">
    <text evidence="16">Modular enzyme with four functionally distinct domains. The isolated Hcy-binding domain catalyzes methyl transfer from free methylcobalamin to homocysteine. The Hcy-binding domain in association with the pterin-binding domain catalyzes the methylation of cob(I)alamin by methyltetrahydrofolate and the methylation of homocysteine. The B12-binding domain binds the cofactor. The AdoMet activation domain binds S-adenosyl-L-methionine. Under aerobic conditions cob(I)alamin can be converted to inactive cob(II)alamin. Reductive methylation by S-adenosyl-L-methionine and flavodoxin regenerates methylcobalamin.</text>
</comment>
<comment type="catalytic activity">
    <reaction evidence="16">
        <text>(6S)-5-methyl-5,6,7,8-tetrahydrofolate + L-homocysteine = (6S)-5,6,7,8-tetrahydrofolate + L-methionine</text>
        <dbReference type="Rhea" id="RHEA:11172"/>
        <dbReference type="ChEBI" id="CHEBI:18608"/>
        <dbReference type="ChEBI" id="CHEBI:57453"/>
        <dbReference type="ChEBI" id="CHEBI:57844"/>
        <dbReference type="ChEBI" id="CHEBI:58199"/>
        <dbReference type="EC" id="2.1.1.13"/>
    </reaction>
</comment>
<evidence type="ECO:0000256" key="17">
    <source>
        <dbReference type="PIRSR" id="PIRSR000381-1"/>
    </source>
</evidence>
<proteinExistence type="inferred from homology"/>
<dbReference type="Gene3D" id="3.20.20.20">
    <property type="entry name" value="Dihydropteroate synthase-like"/>
    <property type="match status" value="1"/>
</dbReference>
<dbReference type="Proteomes" id="UP000039865">
    <property type="component" value="Unassembled WGS sequence"/>
</dbReference>
<dbReference type="PROSITE" id="PS51332">
    <property type="entry name" value="B12_BINDING"/>
    <property type="match status" value="1"/>
</dbReference>
<comment type="similarity">
    <text evidence="4">Belongs to the vitamin-B12 dependent methionine synthase family.</text>
</comment>
<comment type="cofactor">
    <cofactor evidence="1 16 19">
        <name>Zn(2+)</name>
        <dbReference type="ChEBI" id="CHEBI:29105"/>
    </cofactor>
</comment>
<dbReference type="UniPathway" id="UPA00051">
    <property type="reaction ID" value="UER00081"/>
</dbReference>
<dbReference type="InterPro" id="IPR033706">
    <property type="entry name" value="Met_synthase_B12-bd"/>
</dbReference>
<accession>A0A077ZNC0</accession>
<dbReference type="PROSITE" id="PS50974">
    <property type="entry name" value="ADOMET_ACTIVATION"/>
    <property type="match status" value="1"/>
</dbReference>
<keyword evidence="13 16" id="KW-0862">Zinc</keyword>
<dbReference type="PROSITE" id="PS51337">
    <property type="entry name" value="B12_BINDING_NTER"/>
    <property type="match status" value="1"/>
</dbReference>
<dbReference type="InterPro" id="IPR004223">
    <property type="entry name" value="VitB12-dep_Met_synth_activ_dom"/>
</dbReference>
<feature type="domain" description="B12-binding N-terminal" evidence="24">
    <location>
        <begin position="671"/>
        <end position="765"/>
    </location>
</feature>
<dbReference type="OrthoDB" id="446484at2759"/>
<name>A0A077ZNC0_STYLE</name>
<dbReference type="Pfam" id="PF00809">
    <property type="entry name" value="Pterin_bind"/>
    <property type="match status" value="1"/>
</dbReference>
<feature type="binding site" evidence="18">
    <location>
        <position position="837"/>
    </location>
    <ligand>
        <name>methylcob(III)alamin</name>
        <dbReference type="ChEBI" id="CHEBI:28115"/>
    </ligand>
</feature>
<evidence type="ECO:0000256" key="15">
    <source>
        <dbReference type="ARBA" id="ARBA00023285"/>
    </source>
</evidence>
<dbReference type="InParanoid" id="A0A077ZNC0"/>
<evidence type="ECO:0000256" key="13">
    <source>
        <dbReference type="ARBA" id="ARBA00022833"/>
    </source>
</evidence>
<dbReference type="Gene3D" id="3.10.196.10">
    <property type="entry name" value="Vitamin B12-dependent methionine synthase, activation domain"/>
    <property type="match status" value="1"/>
</dbReference>
<dbReference type="Gene3D" id="1.10.288.10">
    <property type="entry name" value="Cobalamin-dependent Methionine Synthase, domain 2"/>
    <property type="match status" value="1"/>
</dbReference>
<dbReference type="GO" id="GO:0008705">
    <property type="term" value="F:methionine synthase activity"/>
    <property type="evidence" value="ECO:0007669"/>
    <property type="project" value="UniProtKB-UniRule"/>
</dbReference>
<dbReference type="PROSITE" id="PS50972">
    <property type="entry name" value="PTERIN_BINDING"/>
    <property type="match status" value="1"/>
</dbReference>
<evidence type="ECO:0000256" key="14">
    <source>
        <dbReference type="ARBA" id="ARBA00023167"/>
    </source>
</evidence>
<evidence type="ECO:0000256" key="6">
    <source>
        <dbReference type="ARBA" id="ARBA00022603"/>
    </source>
</evidence>
<feature type="binding site" evidence="18">
    <location>
        <position position="890"/>
    </location>
    <ligand>
        <name>methylcob(III)alamin</name>
        <dbReference type="ChEBI" id="CHEBI:28115"/>
    </ligand>
</feature>
<dbReference type="SUPFAM" id="SSF51717">
    <property type="entry name" value="Dihydropteroate synthetase-like"/>
    <property type="match status" value="1"/>
</dbReference>
<dbReference type="Gene3D" id="3.40.50.280">
    <property type="entry name" value="Cobalamin-binding domain"/>
    <property type="match status" value="1"/>
</dbReference>
<dbReference type="SUPFAM" id="SSF82282">
    <property type="entry name" value="Homocysteine S-methyltransferase"/>
    <property type="match status" value="1"/>
</dbReference>
<dbReference type="CDD" id="cd00740">
    <property type="entry name" value="MeTr"/>
    <property type="match status" value="1"/>
</dbReference>
<feature type="binding site" evidence="18">
    <location>
        <begin position="785"/>
        <end position="789"/>
    </location>
    <ligand>
        <name>methylcob(III)alamin</name>
        <dbReference type="ChEBI" id="CHEBI:28115"/>
    </ligand>
</feature>
<dbReference type="CDD" id="cd02069">
    <property type="entry name" value="methionine_synthase_B12_BD"/>
    <property type="match status" value="1"/>
</dbReference>
<dbReference type="PANTHER" id="PTHR45833">
    <property type="entry name" value="METHIONINE SYNTHASE"/>
    <property type="match status" value="1"/>
</dbReference>
<feature type="binding site" evidence="17 19">
    <location>
        <position position="323"/>
    </location>
    <ligand>
        <name>Zn(2+)</name>
        <dbReference type="ChEBI" id="CHEBI:29105"/>
    </ligand>
</feature>
<keyword evidence="9 16" id="KW-0808">Transferase</keyword>
<evidence type="ECO:0000256" key="4">
    <source>
        <dbReference type="ARBA" id="ARBA00010398"/>
    </source>
</evidence>
<dbReference type="Pfam" id="PF02310">
    <property type="entry name" value="B12-binding"/>
    <property type="match status" value="1"/>
</dbReference>
<feature type="domain" description="Pterin-binding" evidence="21">
    <location>
        <begin position="368"/>
        <end position="629"/>
    </location>
</feature>
<dbReference type="GO" id="GO:0005829">
    <property type="term" value="C:cytosol"/>
    <property type="evidence" value="ECO:0007669"/>
    <property type="project" value="TreeGrafter"/>
</dbReference>
<keyword evidence="7 16" id="KW-0028">Amino-acid biosynthesis</keyword>
<evidence type="ECO:0000259" key="23">
    <source>
        <dbReference type="PROSITE" id="PS51332"/>
    </source>
</evidence>
<feature type="binding site" evidence="18">
    <location>
        <position position="977"/>
    </location>
    <ligand>
        <name>S-adenosyl-L-methionine</name>
        <dbReference type="ChEBI" id="CHEBI:59789"/>
    </ligand>
</feature>
<dbReference type="PANTHER" id="PTHR45833:SF1">
    <property type="entry name" value="METHIONINE SYNTHASE"/>
    <property type="match status" value="1"/>
</dbReference>
<dbReference type="PROSITE" id="PS50970">
    <property type="entry name" value="HCY"/>
    <property type="match status" value="1"/>
</dbReference>
<dbReference type="Gene3D" id="1.10.1240.10">
    <property type="entry name" value="Methionine synthase domain"/>
    <property type="match status" value="1"/>
</dbReference>
<dbReference type="Pfam" id="PF02965">
    <property type="entry name" value="Met_synt_B12"/>
    <property type="match status" value="1"/>
</dbReference>
<feature type="binding site" evidence="18">
    <location>
        <position position="833"/>
    </location>
    <ligand>
        <name>methylcob(III)alamin</name>
        <dbReference type="ChEBI" id="CHEBI:28115"/>
    </ligand>
</feature>
<keyword evidence="8 16" id="KW-0846">Cobalamin</keyword>
<evidence type="ECO:0000259" key="24">
    <source>
        <dbReference type="PROSITE" id="PS51337"/>
    </source>
</evidence>
<dbReference type="PIRSF" id="PIRSF000381">
    <property type="entry name" value="MetH"/>
    <property type="match status" value="1"/>
</dbReference>
<feature type="binding site" evidence="18">
    <location>
        <begin position="1226"/>
        <end position="1227"/>
    </location>
    <ligand>
        <name>S-adenosyl-L-methionine</name>
        <dbReference type="ChEBI" id="CHEBI:59789"/>
    </ligand>
</feature>
<dbReference type="FunFam" id="3.20.20.20:FF:000002">
    <property type="entry name" value="Methionine synthase"/>
    <property type="match status" value="1"/>
</dbReference>
<organism evidence="25 26">
    <name type="scientific">Stylonychia lemnae</name>
    <name type="common">Ciliate</name>
    <dbReference type="NCBI Taxonomy" id="5949"/>
    <lineage>
        <taxon>Eukaryota</taxon>
        <taxon>Sar</taxon>
        <taxon>Alveolata</taxon>
        <taxon>Ciliophora</taxon>
        <taxon>Intramacronucleata</taxon>
        <taxon>Spirotrichea</taxon>
        <taxon>Stichotrichia</taxon>
        <taxon>Sporadotrichida</taxon>
        <taxon>Oxytrichidae</taxon>
        <taxon>Stylonychinae</taxon>
        <taxon>Stylonychia</taxon>
    </lineage>
</organism>
<dbReference type="Gene3D" id="3.20.20.330">
    <property type="entry name" value="Homocysteine-binding-like domain"/>
    <property type="match status" value="1"/>
</dbReference>
<evidence type="ECO:0000259" key="21">
    <source>
        <dbReference type="PROSITE" id="PS50972"/>
    </source>
</evidence>
<feature type="domain" description="B12-binding" evidence="23">
    <location>
        <begin position="775"/>
        <end position="911"/>
    </location>
</feature>
<keyword evidence="12" id="KW-0677">Repeat</keyword>
<dbReference type="SUPFAM" id="SSF52242">
    <property type="entry name" value="Cobalamin (vitamin B12)-binding domain"/>
    <property type="match status" value="1"/>
</dbReference>
<protein>
    <recommendedName>
        <fullName evidence="5 16">Methionine synthase</fullName>
        <ecNumber evidence="5 16">2.1.1.13</ecNumber>
    </recommendedName>
    <alternativeName>
        <fullName evidence="16">5-methyltetrahydrofolate--homocysteine methyltransferase</fullName>
    </alternativeName>
</protein>
<gene>
    <name evidence="25" type="primary">Contig15330.g16342</name>
    <name evidence="25" type="ORF">STYLEM_422</name>
</gene>
<evidence type="ECO:0000256" key="12">
    <source>
        <dbReference type="ARBA" id="ARBA00022737"/>
    </source>
</evidence>
<evidence type="ECO:0000256" key="10">
    <source>
        <dbReference type="ARBA" id="ARBA00022691"/>
    </source>
</evidence>
<keyword evidence="14 16" id="KW-0486">Methionine biosynthesis</keyword>
<dbReference type="EC" id="2.1.1.13" evidence="5 16"/>
<evidence type="ECO:0000256" key="3">
    <source>
        <dbReference type="ARBA" id="ARBA00005178"/>
    </source>
</evidence>
<dbReference type="NCBIfam" id="TIGR02082">
    <property type="entry name" value="metH"/>
    <property type="match status" value="1"/>
</dbReference>
<keyword evidence="11 16" id="KW-0479">Metal-binding</keyword>
<feature type="binding site" evidence="17 19">
    <location>
        <position position="322"/>
    </location>
    <ligand>
        <name>Zn(2+)</name>
        <dbReference type="ChEBI" id="CHEBI:29105"/>
    </ligand>
</feature>
<dbReference type="GO" id="GO:0050667">
    <property type="term" value="P:homocysteine metabolic process"/>
    <property type="evidence" value="ECO:0007669"/>
    <property type="project" value="TreeGrafter"/>
</dbReference>
<evidence type="ECO:0000256" key="11">
    <source>
        <dbReference type="ARBA" id="ARBA00022723"/>
    </source>
</evidence>
<evidence type="ECO:0000256" key="2">
    <source>
        <dbReference type="ARBA" id="ARBA00001956"/>
    </source>
</evidence>
<dbReference type="GO" id="GO:0032259">
    <property type="term" value="P:methylation"/>
    <property type="evidence" value="ECO:0007669"/>
    <property type="project" value="UniProtKB-KW"/>
</dbReference>
<dbReference type="InterPro" id="IPR037010">
    <property type="entry name" value="VitB12-dep_Met_synth_activ_sf"/>
</dbReference>
<comment type="pathway">
    <text evidence="3 16">Amino-acid biosynthesis; L-methionine biosynthesis via de novo pathway; L-methionine from L-homocysteine (MetH route): step 1/1.</text>
</comment>
<dbReference type="SUPFAM" id="SSF47644">
    <property type="entry name" value="Methionine synthase domain"/>
    <property type="match status" value="1"/>
</dbReference>
<evidence type="ECO:0000256" key="1">
    <source>
        <dbReference type="ARBA" id="ARBA00001947"/>
    </source>
</evidence>
<reference evidence="25 26" key="1">
    <citation type="submission" date="2014-06" db="EMBL/GenBank/DDBJ databases">
        <authorList>
            <person name="Swart Estienne"/>
        </authorList>
    </citation>
    <scope>NUCLEOTIDE SEQUENCE [LARGE SCALE GENOMIC DNA]</scope>
    <source>
        <strain evidence="25 26">130c</strain>
    </source>
</reference>
<dbReference type="GO" id="GO:0046653">
    <property type="term" value="P:tetrahydrofolate metabolic process"/>
    <property type="evidence" value="ECO:0007669"/>
    <property type="project" value="TreeGrafter"/>
</dbReference>
<dbReference type="GO" id="GO:0008270">
    <property type="term" value="F:zinc ion binding"/>
    <property type="evidence" value="ECO:0007669"/>
    <property type="project" value="UniProtKB-UniRule"/>
</dbReference>
<feature type="domain" description="Hcy-binding" evidence="20">
    <location>
        <begin position="14"/>
        <end position="337"/>
    </location>
</feature>
<dbReference type="Pfam" id="PF02574">
    <property type="entry name" value="S-methyl_trans"/>
    <property type="match status" value="1"/>
</dbReference>
<comment type="function">
    <text evidence="16">Catalyzes the transfer of a methyl group from methyl-cobalamin to homocysteine, yielding enzyme-bound cob(I)alamin and methionine. Subsequently, remethylates the cofactor using methyltetrahydrofolate.</text>
</comment>
<keyword evidence="6 16" id="KW-0489">Methyltransferase</keyword>
<evidence type="ECO:0000256" key="7">
    <source>
        <dbReference type="ARBA" id="ARBA00022605"/>
    </source>
</evidence>
<dbReference type="AlphaFoldDB" id="A0A077ZNC0"/>
<sequence>MQSYIYDFDVDNLYTYLEKTFKERIIVLDGGMGTQIQTYKLQEEDYRGERFRDFDKLLKNNSDILNLTQPDIITEVHKAYLDAGADIIETNTFNGQSISQADYSLEHLVYEMNKAAAQNARKAADLKTAEDDNGVWRLVAGAVGPTNRTASVSPKVEDPSFRNVSYMELKDAYKEQIRALVEGGVHIIFIETIFDTLNARAGIYAYKEYFEESGLPRPLPLFISGTIIDAAGRTLSGQNTEAFFISMMNAKPMCIGLNCALGASLMKPFLQRLSKIATTHVHAYPNAGLPNAMGGYDETPEMFGEAIKSFVDEGLLNMVGGCCGTNPDYIRVVKQVVEGYPPRQIPESDHLTLLSGLTEFKLTPNIPFVNVGERCNISGSIQFKNMIKNEKYEAATKVAKDQVENGAQILDINLDEGLIDGVQAMVKFCRLLQSVPDIANIPMMIDSSKFSVIEAGLQNCQGKCVVNSISLKEGEEDFLAKAKIIQKYGAAVIVMAFDEEGQAVSVENKVSICKRAYKLLTEQVGFLPEDIIFDLNILTIATGMPEHNPYAVNFIEAAELVRKECPYTHISGGLSNLSFSFRGLNDLREEMHSVFLYYAISRGMDMGIVNAGKLPLFEDIKPELRQLLTEVILNKSDNDDHVDRLIEYAKIEKERLDEMKAGGTGVVKEKKIDEWRTKEVVERLKYALIKGIIDYIDVDVEEARHLFPRPLNVIEGPLMEGMSIVGDYFGSGKMFLPQVIQSARVMKKAVNYLVPFMEEERLAAGGAESTEIQYNGTVLLATVKGDVHDIGKNIVGVVLGCNNYKVIDMGVMQQCADIIARAKQEKADIIGLSGLITPSLDEMVFNAKEFSKHGINVPLLIGGATTSKKHTAVKIEPCYKNNQAVYVLDASRAVVVVNNLLDPNNKTEYMQDIKNEYEEVRREYYESQKEKKFVSLAKARSKKMKVEWPRITIIKPKFLGTKVFTEYDLEKLVPYFDWDPFFQSWQIRGKYPNRTYPKIFNDKTVGEEASKLFNNAQIMIRKIIDNKWLEARGVIAFYPANTVNYDDIELYTDESKSEVAAKLFTLRQQVDRDQDNFIAMSDFVAPIESGRTDYVGMFAVSAGFKQEEIIKEFEKDDDQYSIIMIKTLSDRFAEAFAEQLHEEVRKNYWGYTPDEQLTPSEILNVKYQGIRPAAGYPSQPDHTEKLTMWDVMKVLETTGIELTESLAMNPASSVSGLYFANAHSHYFAVEEICKDQVEDYSKRKGKPLPEIEKWLAPILSYDRE</sequence>
<feature type="binding site" evidence="18">
    <location>
        <position position="715"/>
    </location>
    <ligand>
        <name>methylcob(III)alamin</name>
        <dbReference type="ChEBI" id="CHEBI:28115"/>
    </ligand>
</feature>
<feature type="binding site" description="axial binding residue" evidence="17">
    <location>
        <position position="788"/>
    </location>
    <ligand>
        <name>methylcob(III)alamin</name>
        <dbReference type="ChEBI" id="CHEBI:28115"/>
    </ligand>
    <ligandPart>
        <name>Co</name>
        <dbReference type="ChEBI" id="CHEBI:27638"/>
    </ligandPart>
</feature>
<dbReference type="OMA" id="ADCIAMS"/>
<dbReference type="InterPro" id="IPR011822">
    <property type="entry name" value="MetH"/>
</dbReference>
<dbReference type="InterPro" id="IPR036594">
    <property type="entry name" value="Meth_synthase_dom"/>
</dbReference>
<dbReference type="FunFam" id="3.20.20.330:FF:000001">
    <property type="entry name" value="Methionine synthase"/>
    <property type="match status" value="1"/>
</dbReference>
<keyword evidence="15 16" id="KW-0170">Cobalt</keyword>
<feature type="binding site" evidence="18">
    <location>
        <position position="1171"/>
    </location>
    <ligand>
        <name>S-adenosyl-L-methionine</name>
        <dbReference type="ChEBI" id="CHEBI:59789"/>
    </ligand>
</feature>
<dbReference type="InterPro" id="IPR006158">
    <property type="entry name" value="Cobalamin-bd"/>
</dbReference>
<evidence type="ECO:0000256" key="8">
    <source>
        <dbReference type="ARBA" id="ARBA00022628"/>
    </source>
</evidence>
<evidence type="ECO:0000256" key="9">
    <source>
        <dbReference type="ARBA" id="ARBA00022679"/>
    </source>
</evidence>
<dbReference type="SMART" id="SM01018">
    <property type="entry name" value="B12-binding_2"/>
    <property type="match status" value="1"/>
</dbReference>
<evidence type="ECO:0000256" key="19">
    <source>
        <dbReference type="PROSITE-ProRule" id="PRU00333"/>
    </source>
</evidence>